<feature type="region of interest" description="Disordered" evidence="1">
    <location>
        <begin position="497"/>
        <end position="557"/>
    </location>
</feature>
<accession>A0ABP8Q998</accession>
<dbReference type="Pfam" id="PF13100">
    <property type="entry name" value="OstA_2"/>
    <property type="match status" value="1"/>
</dbReference>
<dbReference type="Gene3D" id="2.60.450.10">
    <property type="entry name" value="Lipopolysaccharide (LPS) transport protein A like domain"/>
    <property type="match status" value="3"/>
</dbReference>
<name>A0ABP8Q998_9BACT</name>
<feature type="compositionally biased region" description="Basic residues" evidence="1">
    <location>
        <begin position="506"/>
        <end position="529"/>
    </location>
</feature>
<sequence length="557" mass="62890">MKGTPVELLHANELRGGDFNGVKIRKLLGAVSFKQQDVLLYCDSAYQYLDRNEIEGFSNVRIVQSDTLTITGDHGFYDGNKRLARMTGQVVTMHDPRMTLTTTALDYDLTRRTAFYTVGGHIVDPKNTLDSQQGFYDTNSKVFVFKRDVHLVSLDEQGQPTDLRNDTLTFNTSTKIAYFDGPTRIKSTQGDLYAEKGTYNTVTRVSNFARKAQIETPGYLLGGDVLVYDQVKLYGVATGHVSLISKKDNLVLRGDQGRYWRALGRTKLFGSRPVVRNISGKDTLYMAADTLLSVESRLGRASQRPILYAWPKVQIFRGRMQGRCDSLTYDRQDSIIYLNRDPVIWQARNQLTADSMNLRFKRGQLDRASLFANAFAIQEDTIQDYNQVKGRNMVAYFRRSQMARIDVLGNAESLYFTVENDSAKSSTNKSFLSGMNKSFSASMTLRFADNKIKQLTWVTNPEASYFPVHELKATDKELKGFRWRPNERPTRRVVFGKHFAADIKRTRPKAKPKTKSKAPKARPKARPRARPQQPASPKAAPTKARPTAPAAPGATPR</sequence>
<feature type="compositionally biased region" description="Low complexity" evidence="1">
    <location>
        <begin position="530"/>
        <end position="557"/>
    </location>
</feature>
<feature type="domain" description="Fido" evidence="2">
    <location>
        <begin position="1"/>
        <end position="138"/>
    </location>
</feature>
<evidence type="ECO:0000313" key="4">
    <source>
        <dbReference type="Proteomes" id="UP001501243"/>
    </source>
</evidence>
<organism evidence="3 4">
    <name type="scientific">Hymenobacter ginsengisoli</name>
    <dbReference type="NCBI Taxonomy" id="1051626"/>
    <lineage>
        <taxon>Bacteria</taxon>
        <taxon>Pseudomonadati</taxon>
        <taxon>Bacteroidota</taxon>
        <taxon>Cytophagia</taxon>
        <taxon>Cytophagales</taxon>
        <taxon>Hymenobacteraceae</taxon>
        <taxon>Hymenobacter</taxon>
    </lineage>
</organism>
<protein>
    <submittedName>
        <fullName evidence="3">OstA-like protein</fullName>
    </submittedName>
</protein>
<evidence type="ECO:0000259" key="2">
    <source>
        <dbReference type="PROSITE" id="PS51459"/>
    </source>
</evidence>
<keyword evidence="4" id="KW-1185">Reference proteome</keyword>
<dbReference type="PROSITE" id="PS51459">
    <property type="entry name" value="FIDO"/>
    <property type="match status" value="1"/>
</dbReference>
<evidence type="ECO:0000256" key="1">
    <source>
        <dbReference type="SAM" id="MobiDB-lite"/>
    </source>
</evidence>
<proteinExistence type="predicted"/>
<reference evidence="4" key="1">
    <citation type="journal article" date="2019" name="Int. J. Syst. Evol. Microbiol.">
        <title>The Global Catalogue of Microorganisms (GCM) 10K type strain sequencing project: providing services to taxonomists for standard genome sequencing and annotation.</title>
        <authorList>
            <consortium name="The Broad Institute Genomics Platform"/>
            <consortium name="The Broad Institute Genome Sequencing Center for Infectious Disease"/>
            <person name="Wu L."/>
            <person name="Ma J."/>
        </authorList>
    </citation>
    <scope>NUCLEOTIDE SEQUENCE [LARGE SCALE GENOMIC DNA]</scope>
    <source>
        <strain evidence="4">JCM 17841</strain>
    </source>
</reference>
<comment type="caution">
    <text evidence="3">The sequence shown here is derived from an EMBL/GenBank/DDBJ whole genome shotgun (WGS) entry which is preliminary data.</text>
</comment>
<dbReference type="Proteomes" id="UP001501243">
    <property type="component" value="Unassembled WGS sequence"/>
</dbReference>
<dbReference type="InterPro" id="IPR003812">
    <property type="entry name" value="Fido"/>
</dbReference>
<dbReference type="InterPro" id="IPR005653">
    <property type="entry name" value="OstA-like_N"/>
</dbReference>
<gene>
    <name evidence="3" type="ORF">GCM10023172_14640</name>
</gene>
<evidence type="ECO:0000313" key="3">
    <source>
        <dbReference type="EMBL" id="GAA4498189.1"/>
    </source>
</evidence>
<dbReference type="EMBL" id="BAABGQ010000005">
    <property type="protein sequence ID" value="GAA4498189.1"/>
    <property type="molecule type" value="Genomic_DNA"/>
</dbReference>